<dbReference type="Proteomes" id="UP000282837">
    <property type="component" value="Unassembled WGS sequence"/>
</dbReference>
<protein>
    <submittedName>
        <fullName evidence="2">Glycosyltransferase WbuB</fullName>
    </submittedName>
</protein>
<evidence type="ECO:0000259" key="1">
    <source>
        <dbReference type="Pfam" id="PF13579"/>
    </source>
</evidence>
<organism evidence="2 3">
    <name type="scientific">Novosphingobium umbonatum</name>
    <dbReference type="NCBI Taxonomy" id="1908524"/>
    <lineage>
        <taxon>Bacteria</taxon>
        <taxon>Pseudomonadati</taxon>
        <taxon>Pseudomonadota</taxon>
        <taxon>Alphaproteobacteria</taxon>
        <taxon>Sphingomonadales</taxon>
        <taxon>Sphingomonadaceae</taxon>
        <taxon>Novosphingobium</taxon>
    </lineage>
</organism>
<proteinExistence type="predicted"/>
<dbReference type="AlphaFoldDB" id="A0A3S2UQH6"/>
<dbReference type="EMBL" id="SACO01000009">
    <property type="protein sequence ID" value="RVU04336.1"/>
    <property type="molecule type" value="Genomic_DNA"/>
</dbReference>
<gene>
    <name evidence="2" type="ORF">EOE18_12185</name>
</gene>
<dbReference type="Pfam" id="PF13692">
    <property type="entry name" value="Glyco_trans_1_4"/>
    <property type="match status" value="1"/>
</dbReference>
<name>A0A3S2UQH6_9SPHN</name>
<keyword evidence="2" id="KW-0808">Transferase</keyword>
<dbReference type="Gene3D" id="3.40.50.2000">
    <property type="entry name" value="Glycogen Phosphorylase B"/>
    <property type="match status" value="2"/>
</dbReference>
<reference evidence="2 3" key="1">
    <citation type="submission" date="2019-01" db="EMBL/GenBank/DDBJ databases">
        <authorList>
            <person name="Chen W.-M."/>
        </authorList>
    </citation>
    <scope>NUCLEOTIDE SEQUENCE [LARGE SCALE GENOMIC DNA]</scope>
    <source>
        <strain evidence="2 3">FSY-9</strain>
    </source>
</reference>
<dbReference type="InterPro" id="IPR028098">
    <property type="entry name" value="Glyco_trans_4-like_N"/>
</dbReference>
<dbReference type="OrthoDB" id="3180470at2"/>
<dbReference type="PANTHER" id="PTHR12526">
    <property type="entry name" value="GLYCOSYLTRANSFERASE"/>
    <property type="match status" value="1"/>
</dbReference>
<comment type="caution">
    <text evidence="2">The sequence shown here is derived from an EMBL/GenBank/DDBJ whole genome shotgun (WGS) entry which is preliminary data.</text>
</comment>
<sequence length="394" mass="44193">MRILISDYSGHPFQVQLSRELARRGHLVMHMFFAGFQTPKGNLVRQEQDPETFDITYVNLGETFRKDSFVRRRQQEVQVGELMAAKLRGFKPDLVISSNAPLDTQRVFQKAADEIGAKFIFWLQDIYSEGISRVVPRKLPVVGHAAAAFYRWLEFTMLRNSDRVVAITQDFVPILTAKGVKAEQISVVENWAPLDELPRHARENDWAAIHMHPSALRYVYSGTLGYKHDPSLLHDIARRLPEAHVHVFSEGEPASALAREVAEAGTPNLTVHPWVPFADLPRMLSGADVFVAMIEEEAGVYSVPSKILTYLTVGRPILASVPAENLAARLISHHDAGRVMPPSEREAFLQAAVDLAQSEVRRRAMGNNGRAYAERAFDITAIADHFERILGEIA</sequence>
<accession>A0A3S2UQH6</accession>
<feature type="domain" description="Glycosyltransferase subfamily 4-like N-terminal" evidence="1">
    <location>
        <begin position="16"/>
        <end position="191"/>
    </location>
</feature>
<evidence type="ECO:0000313" key="2">
    <source>
        <dbReference type="EMBL" id="RVU04336.1"/>
    </source>
</evidence>
<dbReference type="Pfam" id="PF13579">
    <property type="entry name" value="Glyco_trans_4_4"/>
    <property type="match status" value="1"/>
</dbReference>
<dbReference type="PANTHER" id="PTHR12526:SF600">
    <property type="entry name" value="GLYCOSYL TRANSFERASE GROUP 1"/>
    <property type="match status" value="1"/>
</dbReference>
<dbReference type="CDD" id="cd03794">
    <property type="entry name" value="GT4_WbuB-like"/>
    <property type="match status" value="1"/>
</dbReference>
<dbReference type="SUPFAM" id="SSF53756">
    <property type="entry name" value="UDP-Glycosyltransferase/glycogen phosphorylase"/>
    <property type="match status" value="1"/>
</dbReference>
<keyword evidence="3" id="KW-1185">Reference proteome</keyword>
<evidence type="ECO:0000313" key="3">
    <source>
        <dbReference type="Proteomes" id="UP000282837"/>
    </source>
</evidence>
<dbReference type="GO" id="GO:0016757">
    <property type="term" value="F:glycosyltransferase activity"/>
    <property type="evidence" value="ECO:0007669"/>
    <property type="project" value="TreeGrafter"/>
</dbReference>